<dbReference type="OrthoDB" id="274702at2"/>
<dbReference type="PROSITE" id="PS51257">
    <property type="entry name" value="PROKAR_LIPOPROTEIN"/>
    <property type="match status" value="1"/>
</dbReference>
<evidence type="ECO:0000313" key="2">
    <source>
        <dbReference type="Proteomes" id="UP000316304"/>
    </source>
</evidence>
<accession>A0A5C6BIK3</accession>
<dbReference type="Proteomes" id="UP000316304">
    <property type="component" value="Unassembled WGS sequence"/>
</dbReference>
<protein>
    <recommendedName>
        <fullName evidence="3">Carboxypeptidase regulatory-like domain-containing protein</fullName>
    </recommendedName>
</protein>
<evidence type="ECO:0008006" key="3">
    <source>
        <dbReference type="Google" id="ProtNLM"/>
    </source>
</evidence>
<keyword evidence="2" id="KW-1185">Reference proteome</keyword>
<reference evidence="1 2" key="1">
    <citation type="submission" date="2019-02" db="EMBL/GenBank/DDBJ databases">
        <title>Deep-cultivation of Planctomycetes and their phenomic and genomic characterization uncovers novel biology.</title>
        <authorList>
            <person name="Wiegand S."/>
            <person name="Jogler M."/>
            <person name="Boedeker C."/>
            <person name="Pinto D."/>
            <person name="Vollmers J."/>
            <person name="Rivas-Marin E."/>
            <person name="Kohn T."/>
            <person name="Peeters S.H."/>
            <person name="Heuer A."/>
            <person name="Rast P."/>
            <person name="Oberbeckmann S."/>
            <person name="Bunk B."/>
            <person name="Jeske O."/>
            <person name="Meyerdierks A."/>
            <person name="Storesund J.E."/>
            <person name="Kallscheuer N."/>
            <person name="Luecker S."/>
            <person name="Lage O.M."/>
            <person name="Pohl T."/>
            <person name="Merkel B.J."/>
            <person name="Hornburger P."/>
            <person name="Mueller R.-W."/>
            <person name="Bruemmer F."/>
            <person name="Labrenz M."/>
            <person name="Spormann A.M."/>
            <person name="Op Den Camp H."/>
            <person name="Overmann J."/>
            <person name="Amann R."/>
            <person name="Jetten M.S.M."/>
            <person name="Mascher T."/>
            <person name="Medema M.H."/>
            <person name="Devos D.P."/>
            <person name="Kaster A.-K."/>
            <person name="Ovreas L."/>
            <person name="Rohde M."/>
            <person name="Galperin M.Y."/>
            <person name="Jogler C."/>
        </authorList>
    </citation>
    <scope>NUCLEOTIDE SEQUENCE [LARGE SCALE GENOMIC DNA]</scope>
    <source>
        <strain evidence="1 2">Pla52o</strain>
    </source>
</reference>
<name>A0A5C6BIK3_9BACT</name>
<proteinExistence type="predicted"/>
<dbReference type="RefSeq" id="WP_146597487.1">
    <property type="nucleotide sequence ID" value="NZ_SJPT01000017.1"/>
</dbReference>
<sequence>MFKTVSMCVLVCLTIGCGTENEIGRRPVNGTVTFDGKPLASGQIRFVPVPSGPVGVAAISQGKYEVTNKGGVPLGETKVEIVATNDAAPMTLEEMDANPNSKPPQALVIPPKYNQASELRATIESGSGMQTADFELTK</sequence>
<evidence type="ECO:0000313" key="1">
    <source>
        <dbReference type="EMBL" id="TWU11166.1"/>
    </source>
</evidence>
<comment type="caution">
    <text evidence="1">The sequence shown here is derived from an EMBL/GenBank/DDBJ whole genome shotgun (WGS) entry which is preliminary data.</text>
</comment>
<dbReference type="EMBL" id="SJPT01000017">
    <property type="protein sequence ID" value="TWU11166.1"/>
    <property type="molecule type" value="Genomic_DNA"/>
</dbReference>
<dbReference type="AlphaFoldDB" id="A0A5C6BIK3"/>
<gene>
    <name evidence="1" type="ORF">Pla52o_56040</name>
</gene>
<organism evidence="1 2">
    <name type="scientific">Novipirellula galeiformis</name>
    <dbReference type="NCBI Taxonomy" id="2528004"/>
    <lineage>
        <taxon>Bacteria</taxon>
        <taxon>Pseudomonadati</taxon>
        <taxon>Planctomycetota</taxon>
        <taxon>Planctomycetia</taxon>
        <taxon>Pirellulales</taxon>
        <taxon>Pirellulaceae</taxon>
        <taxon>Novipirellula</taxon>
    </lineage>
</organism>